<dbReference type="GO" id="GO:0003924">
    <property type="term" value="F:GTPase activity"/>
    <property type="evidence" value="ECO:0007669"/>
    <property type="project" value="InterPro"/>
</dbReference>
<dbReference type="OrthoDB" id="329751at2157"/>
<dbReference type="InterPro" id="IPR045061">
    <property type="entry name" value="FtsZ/CetZ"/>
</dbReference>
<organism evidence="8 9">
    <name type="scientific">Halocalculus aciditolerans</name>
    <dbReference type="NCBI Taxonomy" id="1383812"/>
    <lineage>
        <taxon>Archaea</taxon>
        <taxon>Methanobacteriati</taxon>
        <taxon>Methanobacteriota</taxon>
        <taxon>Stenosarchaea group</taxon>
        <taxon>Halobacteria</taxon>
        <taxon>Halobacteriales</taxon>
        <taxon>Halobacteriaceae</taxon>
        <taxon>Halocalculus</taxon>
    </lineage>
</organism>
<gene>
    <name evidence="6" type="primary">cetZ</name>
    <name evidence="8" type="ORF">GCM10009039_33220</name>
</gene>
<dbReference type="RefSeq" id="WP_188980908.1">
    <property type="nucleotide sequence ID" value="NZ_BMPG01000007.1"/>
</dbReference>
<dbReference type="Proteomes" id="UP000607197">
    <property type="component" value="Unassembled WGS sequence"/>
</dbReference>
<dbReference type="AlphaFoldDB" id="A0A830FB84"/>
<dbReference type="Gene3D" id="3.30.1330.20">
    <property type="entry name" value="Tubulin/FtsZ, C-terminal domain"/>
    <property type="match status" value="1"/>
</dbReference>
<sequence>MKAAVVGVGQAGGKLAQALTEYDSRTGFDAVEGALAVNTARQDLEGLDLPTVLVGQERVAGNGVGGDNELGASVMQADAPMVLDELDGIVRSSTEAIFVAAGLGGGTGSGGAPVLARQLSRVYDAPVYVLGVLPGKDEGALYQANAGRSLKTVSREADAVLLVDNDAWREAGESVGDAYAAINERVAKRVGLLLASGEAVQGVGESVVDSSEVINTLRKGGLAVLGFADAPAAADAGENVNVITSTARKALLTGTSVPNVVDADAALVVVAGDTDRLSRKGVERARQWVQEQTGSMEVRGGDFPLDGEKLAVLVLLAGVTRNDHIQSFVDRARDAAEADAEDAPDPAAAFENDELDGLF</sequence>
<comment type="subcellular location">
    <subcellularLocation>
        <location evidence="6">Cytoplasm</location>
    </subcellularLocation>
</comment>
<feature type="domain" description="Tubulin/FtsZ GTPase" evidence="7">
    <location>
        <begin position="2"/>
        <end position="202"/>
    </location>
</feature>
<keyword evidence="8" id="KW-0132">Cell division</keyword>
<dbReference type="InterPro" id="IPR003008">
    <property type="entry name" value="Tubulin_FtsZ_GTPase"/>
</dbReference>
<reference evidence="8" key="2">
    <citation type="submission" date="2020-09" db="EMBL/GenBank/DDBJ databases">
        <authorList>
            <person name="Sun Q."/>
            <person name="Ohkuma M."/>
        </authorList>
    </citation>
    <scope>NUCLEOTIDE SEQUENCE</scope>
    <source>
        <strain evidence="8">JCM 19596</strain>
    </source>
</reference>
<comment type="function">
    <text evidence="6">Involved in cell shape control.</text>
</comment>
<reference evidence="8" key="1">
    <citation type="journal article" date="2014" name="Int. J. Syst. Evol. Microbiol.">
        <title>Complete genome sequence of Corynebacterium casei LMG S-19264T (=DSM 44701T), isolated from a smear-ripened cheese.</title>
        <authorList>
            <consortium name="US DOE Joint Genome Institute (JGI-PGF)"/>
            <person name="Walter F."/>
            <person name="Albersmeier A."/>
            <person name="Kalinowski J."/>
            <person name="Ruckert C."/>
        </authorList>
    </citation>
    <scope>NUCLEOTIDE SEQUENCE</scope>
    <source>
        <strain evidence="8">JCM 19596</strain>
    </source>
</reference>
<dbReference type="GO" id="GO:0051301">
    <property type="term" value="P:cell division"/>
    <property type="evidence" value="ECO:0007669"/>
    <property type="project" value="UniProtKB-KW"/>
</dbReference>
<keyword evidence="2 6" id="KW-0963">Cytoplasm</keyword>
<dbReference type="PANTHER" id="PTHR30314">
    <property type="entry name" value="CELL DIVISION PROTEIN FTSZ-RELATED"/>
    <property type="match status" value="1"/>
</dbReference>
<keyword evidence="4 6" id="KW-0133">Cell shape</keyword>
<evidence type="ECO:0000256" key="1">
    <source>
        <dbReference type="ARBA" id="ARBA00006877"/>
    </source>
</evidence>
<keyword evidence="5 6" id="KW-0342">GTP-binding</keyword>
<protein>
    <recommendedName>
        <fullName evidence="6">Tubulin-like protein CetZ</fullName>
    </recommendedName>
</protein>
<dbReference type="GO" id="GO:0005874">
    <property type="term" value="C:microtubule"/>
    <property type="evidence" value="ECO:0007669"/>
    <property type="project" value="InterPro"/>
</dbReference>
<keyword evidence="3 6" id="KW-0547">Nucleotide-binding</keyword>
<evidence type="ECO:0000256" key="5">
    <source>
        <dbReference type="ARBA" id="ARBA00023134"/>
    </source>
</evidence>
<dbReference type="HAMAP" id="MF_01946">
    <property type="entry name" value="CetZ"/>
    <property type="match status" value="1"/>
</dbReference>
<evidence type="ECO:0000256" key="2">
    <source>
        <dbReference type="ARBA" id="ARBA00022490"/>
    </source>
</evidence>
<dbReference type="SMART" id="SM00864">
    <property type="entry name" value="Tubulin"/>
    <property type="match status" value="1"/>
</dbReference>
<dbReference type="SUPFAM" id="SSF52490">
    <property type="entry name" value="Tubulin nucleotide-binding domain-like"/>
    <property type="match status" value="1"/>
</dbReference>
<dbReference type="InterPro" id="IPR036525">
    <property type="entry name" value="Tubulin/FtsZ_GTPase_sf"/>
</dbReference>
<comment type="similarity">
    <text evidence="1 6">Belongs to the CetZ family.</text>
</comment>
<dbReference type="EMBL" id="BMPG01000007">
    <property type="protein sequence ID" value="GGL72600.1"/>
    <property type="molecule type" value="Genomic_DNA"/>
</dbReference>
<keyword evidence="8" id="KW-0131">Cell cycle</keyword>
<dbReference type="InterPro" id="IPR017975">
    <property type="entry name" value="Tubulin_CS"/>
</dbReference>
<evidence type="ECO:0000259" key="7">
    <source>
        <dbReference type="SMART" id="SM00864"/>
    </source>
</evidence>
<name>A0A830FB84_9EURY</name>
<keyword evidence="9" id="KW-1185">Reference proteome</keyword>
<dbReference type="PROSITE" id="PS00227">
    <property type="entry name" value="TUBULIN"/>
    <property type="match status" value="1"/>
</dbReference>
<feature type="binding site" evidence="6">
    <location>
        <position position="165"/>
    </location>
    <ligand>
        <name>GTP</name>
        <dbReference type="ChEBI" id="CHEBI:37565"/>
    </ligand>
</feature>
<comment type="caution">
    <text evidence="8">The sequence shown here is derived from an EMBL/GenBank/DDBJ whole genome shotgun (WGS) entry which is preliminary data.</text>
</comment>
<evidence type="ECO:0000256" key="3">
    <source>
        <dbReference type="ARBA" id="ARBA00022741"/>
    </source>
</evidence>
<dbReference type="InterPro" id="IPR037103">
    <property type="entry name" value="Tubulin/FtsZ-like_C"/>
</dbReference>
<feature type="binding site" evidence="6">
    <location>
        <begin position="10"/>
        <end position="14"/>
    </location>
    <ligand>
        <name>GTP</name>
        <dbReference type="ChEBI" id="CHEBI:37565"/>
    </ligand>
</feature>
<evidence type="ECO:0000256" key="6">
    <source>
        <dbReference type="HAMAP-Rule" id="MF_01946"/>
    </source>
</evidence>
<dbReference type="GO" id="GO:0032153">
    <property type="term" value="C:cell division site"/>
    <property type="evidence" value="ECO:0007669"/>
    <property type="project" value="TreeGrafter"/>
</dbReference>
<dbReference type="Pfam" id="PF00091">
    <property type="entry name" value="Tubulin"/>
    <property type="match status" value="1"/>
</dbReference>
<dbReference type="Pfam" id="PF21011">
    <property type="entry name" value="CetZ_C"/>
    <property type="match status" value="1"/>
</dbReference>
<dbReference type="GO" id="GO:0008360">
    <property type="term" value="P:regulation of cell shape"/>
    <property type="evidence" value="ECO:0007669"/>
    <property type="project" value="UniProtKB-UniRule"/>
</dbReference>
<dbReference type="GO" id="GO:0005737">
    <property type="term" value="C:cytoplasm"/>
    <property type="evidence" value="ECO:0007669"/>
    <property type="project" value="UniProtKB-SubCell"/>
</dbReference>
<evidence type="ECO:0000256" key="4">
    <source>
        <dbReference type="ARBA" id="ARBA00022960"/>
    </source>
</evidence>
<dbReference type="InterPro" id="IPR048737">
    <property type="entry name" value="CetZ_C"/>
</dbReference>
<accession>A0A830FB84</accession>
<dbReference type="GO" id="GO:0005525">
    <property type="term" value="F:GTP binding"/>
    <property type="evidence" value="ECO:0007669"/>
    <property type="project" value="UniProtKB-UniRule"/>
</dbReference>
<dbReference type="InterPro" id="IPR032907">
    <property type="entry name" value="CetZ"/>
</dbReference>
<proteinExistence type="inferred from homology"/>
<dbReference type="CDD" id="cd02202">
    <property type="entry name" value="CetZ_tubulin-like"/>
    <property type="match status" value="1"/>
</dbReference>
<feature type="binding site" evidence="6">
    <location>
        <position position="138"/>
    </location>
    <ligand>
        <name>GTP</name>
        <dbReference type="ChEBI" id="CHEBI:37565"/>
    </ligand>
</feature>
<feature type="binding site" evidence="6">
    <location>
        <position position="183"/>
    </location>
    <ligand>
        <name>GTP</name>
        <dbReference type="ChEBI" id="CHEBI:37565"/>
    </ligand>
</feature>
<evidence type="ECO:0000313" key="9">
    <source>
        <dbReference type="Proteomes" id="UP000607197"/>
    </source>
</evidence>
<dbReference type="Gene3D" id="3.40.50.1440">
    <property type="entry name" value="Tubulin/FtsZ, GTPase domain"/>
    <property type="match status" value="1"/>
</dbReference>
<evidence type="ECO:0000313" key="8">
    <source>
        <dbReference type="EMBL" id="GGL72600.1"/>
    </source>
</evidence>
<dbReference type="PANTHER" id="PTHR30314:SF10">
    <property type="entry name" value="TUBULIN-LIKE PROTEIN CETZ"/>
    <property type="match status" value="1"/>
</dbReference>
<feature type="binding site" evidence="6">
    <location>
        <begin position="106"/>
        <end position="108"/>
    </location>
    <ligand>
        <name>GTP</name>
        <dbReference type="ChEBI" id="CHEBI:37565"/>
    </ligand>
</feature>
<dbReference type="GO" id="GO:0007017">
    <property type="term" value="P:microtubule-based process"/>
    <property type="evidence" value="ECO:0007669"/>
    <property type="project" value="InterPro"/>
</dbReference>
<dbReference type="PRINTS" id="PR00423">
    <property type="entry name" value="CELLDVISFTSZ"/>
</dbReference>